<dbReference type="Pfam" id="PF00582">
    <property type="entry name" value="Usp"/>
    <property type="match status" value="2"/>
</dbReference>
<feature type="domain" description="UspA" evidence="2">
    <location>
        <begin position="153"/>
        <end position="295"/>
    </location>
</feature>
<dbReference type="EMBL" id="VOOR01000029">
    <property type="protein sequence ID" value="TXB62462.1"/>
    <property type="molecule type" value="Genomic_DNA"/>
</dbReference>
<comment type="caution">
    <text evidence="3">The sequence shown here is derived from an EMBL/GenBank/DDBJ whole genome shotgun (WGS) entry which is preliminary data.</text>
</comment>
<dbReference type="AlphaFoldDB" id="A0A5C6RM87"/>
<dbReference type="OrthoDB" id="1522996at2"/>
<keyword evidence="4" id="KW-1185">Reference proteome</keyword>
<feature type="domain" description="UspA" evidence="2">
    <location>
        <begin position="4"/>
        <end position="144"/>
    </location>
</feature>
<dbReference type="InterPro" id="IPR006016">
    <property type="entry name" value="UspA"/>
</dbReference>
<dbReference type="SUPFAM" id="SSF52402">
    <property type="entry name" value="Adenine nucleotide alpha hydrolases-like"/>
    <property type="match status" value="2"/>
</dbReference>
<dbReference type="PANTHER" id="PTHR46268">
    <property type="entry name" value="STRESS RESPONSE PROTEIN NHAX"/>
    <property type="match status" value="1"/>
</dbReference>
<gene>
    <name evidence="3" type="ORF">FRY97_13800</name>
</gene>
<dbReference type="RefSeq" id="WP_147168138.1">
    <property type="nucleotide sequence ID" value="NZ_VOOR01000029.1"/>
</dbReference>
<comment type="similarity">
    <text evidence="1">Belongs to the universal stress protein A family.</text>
</comment>
<dbReference type="Proteomes" id="UP000321580">
    <property type="component" value="Unassembled WGS sequence"/>
</dbReference>
<dbReference type="Gene3D" id="3.40.50.12370">
    <property type="match status" value="1"/>
</dbReference>
<organism evidence="3 4">
    <name type="scientific">Phaeodactylibacter luteus</name>
    <dbReference type="NCBI Taxonomy" id="1564516"/>
    <lineage>
        <taxon>Bacteria</taxon>
        <taxon>Pseudomonadati</taxon>
        <taxon>Bacteroidota</taxon>
        <taxon>Saprospiria</taxon>
        <taxon>Saprospirales</taxon>
        <taxon>Haliscomenobacteraceae</taxon>
        <taxon>Phaeodactylibacter</taxon>
    </lineage>
</organism>
<dbReference type="PANTHER" id="PTHR46268:SF6">
    <property type="entry name" value="UNIVERSAL STRESS PROTEIN UP12"/>
    <property type="match status" value="1"/>
</dbReference>
<evidence type="ECO:0000313" key="3">
    <source>
        <dbReference type="EMBL" id="TXB62462.1"/>
    </source>
</evidence>
<dbReference type="CDD" id="cd00293">
    <property type="entry name" value="USP-like"/>
    <property type="match status" value="2"/>
</dbReference>
<evidence type="ECO:0000256" key="1">
    <source>
        <dbReference type="ARBA" id="ARBA00008791"/>
    </source>
</evidence>
<proteinExistence type="inferred from homology"/>
<name>A0A5C6RM87_9BACT</name>
<evidence type="ECO:0000259" key="2">
    <source>
        <dbReference type="Pfam" id="PF00582"/>
    </source>
</evidence>
<accession>A0A5C6RM87</accession>
<sequence length="295" mass="32446">MTTFKRALLALDLTETDASLLDFTARHARALGVEKLYVLHIIPDFTAPAGTEADFMSRFAPEVPVDEQIRSRLQARLEAAFAPVKGLEFVLDIREGKPYEKLLHWQKVKKADLLILGKKAISEGSGITAKRVARNAPCSILFVPAAAPGSIEQLVVPNDFSENAGRAIHTALALSSHMKGQPVHSLYVVDLPPADYYNRSEPGRGYRGILMESARLTGNKFRDKLGVADDDLVDVYLENLRQDTAGHILAYAKEHPGTWLVTGAKGHSPFEHFLFGSVTERLAERAGDVPLLIVR</sequence>
<reference evidence="3 4" key="1">
    <citation type="submission" date="2019-08" db="EMBL/GenBank/DDBJ databases">
        <title>Genome of Phaeodactylibacter luteus.</title>
        <authorList>
            <person name="Bowman J.P."/>
        </authorList>
    </citation>
    <scope>NUCLEOTIDE SEQUENCE [LARGE SCALE GENOMIC DNA]</scope>
    <source>
        <strain evidence="3 4">KCTC 42180</strain>
    </source>
</reference>
<evidence type="ECO:0000313" key="4">
    <source>
        <dbReference type="Proteomes" id="UP000321580"/>
    </source>
</evidence>
<protein>
    <submittedName>
        <fullName evidence="3">Universal stress protein</fullName>
    </submittedName>
</protein>